<evidence type="ECO:0000256" key="5">
    <source>
        <dbReference type="ARBA" id="ARBA00022989"/>
    </source>
</evidence>
<dbReference type="GO" id="GO:0030246">
    <property type="term" value="F:carbohydrate binding"/>
    <property type="evidence" value="ECO:0007669"/>
    <property type="project" value="UniProtKB-KW"/>
</dbReference>
<comment type="subcellular location">
    <subcellularLocation>
        <location evidence="1">Membrane</location>
        <topology evidence="1">Single-pass type I membrane protein</topology>
    </subcellularLocation>
</comment>
<keyword evidence="4" id="KW-0430">Lectin</keyword>
<evidence type="ECO:0000259" key="8">
    <source>
        <dbReference type="PROSITE" id="PS50041"/>
    </source>
</evidence>
<dbReference type="SMART" id="SM00034">
    <property type="entry name" value="CLECT"/>
    <property type="match status" value="1"/>
</dbReference>
<evidence type="ECO:0000256" key="6">
    <source>
        <dbReference type="ARBA" id="ARBA00023136"/>
    </source>
</evidence>
<gene>
    <name evidence="9" type="ORF">FF38_07324</name>
</gene>
<reference evidence="9 10" key="1">
    <citation type="journal article" date="2015" name="Nat. Commun.">
        <title>Lucilia cuprina genome unlocks parasitic fly biology to underpin future interventions.</title>
        <authorList>
            <person name="Anstead C.A."/>
            <person name="Korhonen P.K."/>
            <person name="Young N.D."/>
            <person name="Hall R.S."/>
            <person name="Jex A.R."/>
            <person name="Murali S.C."/>
            <person name="Hughes D.S."/>
            <person name="Lee S.F."/>
            <person name="Perry T."/>
            <person name="Stroehlein A.J."/>
            <person name="Ansell B.R."/>
            <person name="Breugelmans B."/>
            <person name="Hofmann A."/>
            <person name="Qu J."/>
            <person name="Dugan S."/>
            <person name="Lee S.L."/>
            <person name="Chao H."/>
            <person name="Dinh H."/>
            <person name="Han Y."/>
            <person name="Doddapaneni H.V."/>
            <person name="Worley K.C."/>
            <person name="Muzny D.M."/>
            <person name="Ioannidis P."/>
            <person name="Waterhouse R.M."/>
            <person name="Zdobnov E.M."/>
            <person name="James P.J."/>
            <person name="Bagnall N.H."/>
            <person name="Kotze A.C."/>
            <person name="Gibbs R.A."/>
            <person name="Richards S."/>
            <person name="Batterham P."/>
            <person name="Gasser R.B."/>
        </authorList>
    </citation>
    <scope>NUCLEOTIDE SEQUENCE [LARGE SCALE GENOMIC DNA]</scope>
    <source>
        <strain evidence="9 10">LS</strain>
        <tissue evidence="9">Full body</tissue>
    </source>
</reference>
<organism evidence="9 10">
    <name type="scientific">Lucilia cuprina</name>
    <name type="common">Green bottle fly</name>
    <name type="synonym">Australian sheep blowfly</name>
    <dbReference type="NCBI Taxonomy" id="7375"/>
    <lineage>
        <taxon>Eukaryota</taxon>
        <taxon>Metazoa</taxon>
        <taxon>Ecdysozoa</taxon>
        <taxon>Arthropoda</taxon>
        <taxon>Hexapoda</taxon>
        <taxon>Insecta</taxon>
        <taxon>Pterygota</taxon>
        <taxon>Neoptera</taxon>
        <taxon>Endopterygota</taxon>
        <taxon>Diptera</taxon>
        <taxon>Brachycera</taxon>
        <taxon>Muscomorpha</taxon>
        <taxon>Oestroidea</taxon>
        <taxon>Calliphoridae</taxon>
        <taxon>Luciliinae</taxon>
        <taxon>Lucilia</taxon>
    </lineage>
</organism>
<accession>A0A0L0BQ86</accession>
<evidence type="ECO:0000313" key="10">
    <source>
        <dbReference type="Proteomes" id="UP000037069"/>
    </source>
</evidence>
<dbReference type="InterPro" id="IPR016186">
    <property type="entry name" value="C-type_lectin-like/link_sf"/>
</dbReference>
<comment type="caution">
    <text evidence="9">The sequence shown here is derived from an EMBL/GenBank/DDBJ whole genome shotgun (WGS) entry which is preliminary data.</text>
</comment>
<feature type="signal peptide" evidence="7">
    <location>
        <begin position="1"/>
        <end position="23"/>
    </location>
</feature>
<dbReference type="CDD" id="cd00037">
    <property type="entry name" value="CLECT"/>
    <property type="match status" value="1"/>
</dbReference>
<dbReference type="Gene3D" id="3.10.100.10">
    <property type="entry name" value="Mannose-Binding Protein A, subunit A"/>
    <property type="match status" value="1"/>
</dbReference>
<evidence type="ECO:0000313" key="9">
    <source>
        <dbReference type="EMBL" id="KNC22250.1"/>
    </source>
</evidence>
<sequence length="188" mass="22086">MKNIKVWIKLALLLLIQCELIAMEPVWYEASDGVKYLIETEEKFNWYQAWNECARYDAELIAIESEEQNRVIIKLLRGLNDKTKNLWIGGNVIYDKISFHWPNNEQEFTFSNWSFDELDKLATRKQCVYIMKHRKNMPWNIVNCDAKEFGFICKEIITSGVTEHGENFKEKVVLSGQMYNGSIYGLIG</sequence>
<evidence type="ECO:0000256" key="3">
    <source>
        <dbReference type="ARBA" id="ARBA00022729"/>
    </source>
</evidence>
<keyword evidence="5" id="KW-1133">Transmembrane helix</keyword>
<keyword evidence="2" id="KW-0812">Transmembrane</keyword>
<dbReference type="InterPro" id="IPR016187">
    <property type="entry name" value="CTDL_fold"/>
</dbReference>
<dbReference type="Pfam" id="PF00059">
    <property type="entry name" value="Lectin_C"/>
    <property type="match status" value="1"/>
</dbReference>
<evidence type="ECO:0000256" key="1">
    <source>
        <dbReference type="ARBA" id="ARBA00004479"/>
    </source>
</evidence>
<keyword evidence="6" id="KW-0472">Membrane</keyword>
<dbReference type="SUPFAM" id="SSF56436">
    <property type="entry name" value="C-type lectin-like"/>
    <property type="match status" value="1"/>
</dbReference>
<dbReference type="EMBL" id="JRES01001522">
    <property type="protein sequence ID" value="KNC22250.1"/>
    <property type="molecule type" value="Genomic_DNA"/>
</dbReference>
<proteinExistence type="predicted"/>
<dbReference type="OrthoDB" id="6133475at2759"/>
<keyword evidence="10" id="KW-1185">Reference proteome</keyword>
<dbReference type="InterPro" id="IPR001304">
    <property type="entry name" value="C-type_lectin-like"/>
</dbReference>
<feature type="domain" description="C-type lectin" evidence="8">
    <location>
        <begin position="31"/>
        <end position="147"/>
    </location>
</feature>
<dbReference type="PROSITE" id="PS50041">
    <property type="entry name" value="C_TYPE_LECTIN_2"/>
    <property type="match status" value="1"/>
</dbReference>
<evidence type="ECO:0000256" key="2">
    <source>
        <dbReference type="ARBA" id="ARBA00022692"/>
    </source>
</evidence>
<feature type="chain" id="PRO_5005534907" description="C-type lectin domain-containing protein" evidence="7">
    <location>
        <begin position="24"/>
        <end position="188"/>
    </location>
</feature>
<dbReference type="InterPro" id="IPR051505">
    <property type="entry name" value="C-type_lectin_domain"/>
</dbReference>
<evidence type="ECO:0000256" key="7">
    <source>
        <dbReference type="SAM" id="SignalP"/>
    </source>
</evidence>
<dbReference type="Proteomes" id="UP000037069">
    <property type="component" value="Unassembled WGS sequence"/>
</dbReference>
<dbReference type="PANTHER" id="PTHR14789">
    <property type="entry name" value="CHONDROLECTIN VARIANT CHODLFDELTAE"/>
    <property type="match status" value="1"/>
</dbReference>
<dbReference type="AlphaFoldDB" id="A0A0L0BQ86"/>
<keyword evidence="3 7" id="KW-0732">Signal</keyword>
<dbReference type="GO" id="GO:0016020">
    <property type="term" value="C:membrane"/>
    <property type="evidence" value="ECO:0007669"/>
    <property type="project" value="UniProtKB-SubCell"/>
</dbReference>
<evidence type="ECO:0000256" key="4">
    <source>
        <dbReference type="ARBA" id="ARBA00022734"/>
    </source>
</evidence>
<protein>
    <recommendedName>
        <fullName evidence="8">C-type lectin domain-containing protein</fullName>
    </recommendedName>
</protein>
<name>A0A0L0BQ86_LUCCU</name>